<comment type="pathway">
    <text evidence="1 9">Amino-acid biosynthesis; L-valine biosynthesis; L-valine from pyruvate: step 2/4.</text>
</comment>
<dbReference type="SUPFAM" id="SSF51735">
    <property type="entry name" value="NAD(P)-binding Rossmann-fold domains"/>
    <property type="match status" value="1"/>
</dbReference>
<dbReference type="PROSITE" id="PS51850">
    <property type="entry name" value="KARI_N"/>
    <property type="match status" value="1"/>
</dbReference>
<dbReference type="PANTHER" id="PTHR21371">
    <property type="entry name" value="KETOL-ACID REDUCTOISOMERASE, MITOCHONDRIAL"/>
    <property type="match status" value="1"/>
</dbReference>
<keyword evidence="13" id="KW-0413">Isomerase</keyword>
<comment type="catalytic activity">
    <reaction evidence="9">
        <text>(2R)-2,3-dihydroxy-3-methylbutanoate + NADP(+) = (2S)-2-acetolactate + NADPH + H(+)</text>
        <dbReference type="Rhea" id="RHEA:22068"/>
        <dbReference type="ChEBI" id="CHEBI:15378"/>
        <dbReference type="ChEBI" id="CHEBI:49072"/>
        <dbReference type="ChEBI" id="CHEBI:57783"/>
        <dbReference type="ChEBI" id="CHEBI:58349"/>
        <dbReference type="ChEBI" id="CHEBI:58476"/>
        <dbReference type="EC" id="1.1.1.86"/>
    </reaction>
</comment>
<protein>
    <recommendedName>
        <fullName evidence="9">Ketol-acid reductoisomerase (NADP(+))</fullName>
        <shortName evidence="9">KARI</shortName>
        <ecNumber evidence="9">1.1.1.86</ecNumber>
    </recommendedName>
    <alternativeName>
        <fullName evidence="9">Acetohydroxy-acid isomeroreductase</fullName>
        <shortName evidence="9">AHIR</shortName>
    </alternativeName>
    <alternativeName>
        <fullName evidence="9">Alpha-keto-beta-hydroxylacyl reductoisomerase</fullName>
    </alternativeName>
</protein>
<comment type="catalytic activity">
    <reaction evidence="9">
        <text>(2R,3R)-2,3-dihydroxy-3-methylpentanoate + NADP(+) = (S)-2-ethyl-2-hydroxy-3-oxobutanoate + NADPH + H(+)</text>
        <dbReference type="Rhea" id="RHEA:13493"/>
        <dbReference type="ChEBI" id="CHEBI:15378"/>
        <dbReference type="ChEBI" id="CHEBI:49256"/>
        <dbReference type="ChEBI" id="CHEBI:49258"/>
        <dbReference type="ChEBI" id="CHEBI:57783"/>
        <dbReference type="ChEBI" id="CHEBI:58349"/>
        <dbReference type="EC" id="1.1.1.86"/>
    </reaction>
</comment>
<keyword evidence="7 9" id="KW-0560">Oxidoreductase</keyword>
<organism evidence="13">
    <name type="scientific">Vecturithrix granuli</name>
    <dbReference type="NCBI Taxonomy" id="1499967"/>
    <lineage>
        <taxon>Bacteria</taxon>
        <taxon>Candidatus Moduliflexota</taxon>
        <taxon>Candidatus Vecturitrichia</taxon>
        <taxon>Candidatus Vecturitrichales</taxon>
        <taxon>Candidatus Vecturitrichaceae</taxon>
        <taxon>Candidatus Vecturithrix</taxon>
    </lineage>
</organism>
<evidence type="ECO:0000259" key="12">
    <source>
        <dbReference type="PROSITE" id="PS51851"/>
    </source>
</evidence>
<evidence type="ECO:0000313" key="13">
    <source>
        <dbReference type="EMBL" id="GAK59321.1"/>
    </source>
</evidence>
<evidence type="ECO:0000256" key="9">
    <source>
        <dbReference type="HAMAP-Rule" id="MF_00435"/>
    </source>
</evidence>
<dbReference type="UniPathway" id="UPA00047">
    <property type="reaction ID" value="UER00056"/>
</dbReference>
<dbReference type="InterPro" id="IPR036291">
    <property type="entry name" value="NAD(P)-bd_dom_sf"/>
</dbReference>
<keyword evidence="5 9" id="KW-0479">Metal-binding</keyword>
<evidence type="ECO:0000256" key="2">
    <source>
        <dbReference type="ARBA" id="ARBA00004885"/>
    </source>
</evidence>
<feature type="binding site" evidence="9 10">
    <location>
        <position position="192"/>
    </location>
    <ligand>
        <name>Mg(2+)</name>
        <dbReference type="ChEBI" id="CHEBI:18420"/>
        <label>2</label>
    </ligand>
</feature>
<dbReference type="GO" id="GO:0000287">
    <property type="term" value="F:magnesium ion binding"/>
    <property type="evidence" value="ECO:0007669"/>
    <property type="project" value="UniProtKB-UniRule"/>
</dbReference>
<accession>A0A081C416</accession>
<dbReference type="GO" id="GO:0050661">
    <property type="term" value="F:NADP binding"/>
    <property type="evidence" value="ECO:0007669"/>
    <property type="project" value="InterPro"/>
</dbReference>
<comment type="cofactor">
    <cofactor evidence="9">
        <name>Mg(2+)</name>
        <dbReference type="ChEBI" id="CHEBI:18420"/>
    </cofactor>
    <text evidence="9">Binds 2 magnesium ions per subunit.</text>
</comment>
<dbReference type="eggNOG" id="COG0059">
    <property type="taxonomic scope" value="Bacteria"/>
</dbReference>
<dbReference type="InterPro" id="IPR008927">
    <property type="entry name" value="6-PGluconate_DH-like_C_sf"/>
</dbReference>
<feature type="active site" evidence="9">
    <location>
        <position position="109"/>
    </location>
</feature>
<dbReference type="STRING" id="1499967.U27_06305"/>
<proteinExistence type="inferred from homology"/>
<dbReference type="NCBIfam" id="NF004017">
    <property type="entry name" value="PRK05479.1"/>
    <property type="match status" value="1"/>
</dbReference>
<dbReference type="Gene3D" id="6.10.240.10">
    <property type="match status" value="1"/>
</dbReference>
<comment type="similarity">
    <text evidence="3 9 10">Belongs to the ketol-acid reductoisomerase family.</text>
</comment>
<feature type="binding site" evidence="9">
    <location>
        <position position="49"/>
    </location>
    <ligand>
        <name>NADP(+)</name>
        <dbReference type="ChEBI" id="CHEBI:58349"/>
    </ligand>
</feature>
<dbReference type="PANTHER" id="PTHR21371:SF1">
    <property type="entry name" value="KETOL-ACID REDUCTOISOMERASE, MITOCHONDRIAL"/>
    <property type="match status" value="1"/>
</dbReference>
<gene>
    <name evidence="9" type="primary">ilvC</name>
    <name evidence="13" type="ORF">U27_06305</name>
</gene>
<dbReference type="AlphaFoldDB" id="A0A081C416"/>
<evidence type="ECO:0000256" key="7">
    <source>
        <dbReference type="ARBA" id="ARBA00023002"/>
    </source>
</evidence>
<keyword evidence="9" id="KW-0521">NADP</keyword>
<feature type="binding site" evidence="9 10">
    <location>
        <position position="228"/>
    </location>
    <ligand>
        <name>Mg(2+)</name>
        <dbReference type="ChEBI" id="CHEBI:18420"/>
        <label>2</label>
    </ligand>
</feature>
<evidence type="ECO:0000256" key="3">
    <source>
        <dbReference type="ARBA" id="ARBA00010318"/>
    </source>
</evidence>
<comment type="pathway">
    <text evidence="2 9">Amino-acid biosynthesis; L-isoleucine biosynthesis; L-isoleucine from 2-oxobutanoate: step 2/4.</text>
</comment>
<evidence type="ECO:0000256" key="10">
    <source>
        <dbReference type="PROSITE-ProRule" id="PRU01198"/>
    </source>
</evidence>
<name>A0A081C416_VECG1</name>
<dbReference type="NCBIfam" id="TIGR00465">
    <property type="entry name" value="ilvC"/>
    <property type="match status" value="1"/>
</dbReference>
<dbReference type="Pfam" id="PF07991">
    <property type="entry name" value="KARI_N"/>
    <property type="match status" value="1"/>
</dbReference>
<keyword evidence="4 9" id="KW-0028">Amino-acid biosynthesis</keyword>
<comment type="caution">
    <text evidence="9">Lacks conserved residue(s) required for the propagation of feature annotation.</text>
</comment>
<dbReference type="GO" id="GO:0005829">
    <property type="term" value="C:cytosol"/>
    <property type="evidence" value="ECO:0007669"/>
    <property type="project" value="TreeGrafter"/>
</dbReference>
<evidence type="ECO:0000259" key="11">
    <source>
        <dbReference type="PROSITE" id="PS51850"/>
    </source>
</evidence>
<dbReference type="Pfam" id="PF01450">
    <property type="entry name" value="KARI_C"/>
    <property type="match status" value="1"/>
</dbReference>
<feature type="binding site" evidence="9 10">
    <location>
        <position position="192"/>
    </location>
    <ligand>
        <name>Mg(2+)</name>
        <dbReference type="ChEBI" id="CHEBI:18420"/>
        <label>1</label>
    </ligand>
</feature>
<feature type="binding site" evidence="9">
    <location>
        <position position="52"/>
    </location>
    <ligand>
        <name>NADP(+)</name>
        <dbReference type="ChEBI" id="CHEBI:58349"/>
    </ligand>
</feature>
<feature type="domain" description="KARI C-terminal knotted" evidence="12">
    <location>
        <begin position="184"/>
        <end position="329"/>
    </location>
</feature>
<dbReference type="InterPro" id="IPR013116">
    <property type="entry name" value="KARI_N"/>
</dbReference>
<dbReference type="GO" id="GO:0004455">
    <property type="term" value="F:ketol-acid reductoisomerase activity"/>
    <property type="evidence" value="ECO:0007669"/>
    <property type="project" value="UniProtKB-UniRule"/>
</dbReference>
<dbReference type="GO" id="GO:0016853">
    <property type="term" value="F:isomerase activity"/>
    <property type="evidence" value="ECO:0007669"/>
    <property type="project" value="UniProtKB-KW"/>
</dbReference>
<dbReference type="FunFam" id="3.40.50.720:FF:000023">
    <property type="entry name" value="Ketol-acid reductoisomerase (NADP(+))"/>
    <property type="match status" value="1"/>
</dbReference>
<dbReference type="InterPro" id="IPR013023">
    <property type="entry name" value="KARI"/>
</dbReference>
<dbReference type="PIRSF" id="PIRSF000116">
    <property type="entry name" value="IlvC_gammaproteo"/>
    <property type="match status" value="1"/>
</dbReference>
<sequence length="334" mass="37331">MAVMMYYDQDASMDALQGKTVAVMGYGSQGHAQAQNLKDSGVKVIVGLRKGSKRWKEAEEAGLQVMTVPEAAKQADIIQILIPDEKQADVYKNEIEPYLEEGNALCFSHGFNIHFGQIQPPSNVDVFMVAPKGPGHLVRRVYVEGGGVPSLLAIEQDYTGNAKAIALAYAKGIGATRAGVLETTFREETETDLFGEQCVLCGGVSELIRAGFDTLVEAGYAPESAYFECMHEMKLIVDLFYEGGISWMRYSVSDTAQYGDLTRGRRIITEETRKEMKKILGEIQRGEFAKEWILENKANRPVFNMRTKQDEQHLIEKVGKQLRRMMKWINAKEV</sequence>
<feature type="domain" description="KARI N-terminal Rossmann" evidence="11">
    <location>
        <begin position="1"/>
        <end position="183"/>
    </location>
</feature>
<evidence type="ECO:0000256" key="4">
    <source>
        <dbReference type="ARBA" id="ARBA00022605"/>
    </source>
</evidence>
<keyword evidence="6 9" id="KW-0460">Magnesium</keyword>
<evidence type="ECO:0000313" key="14">
    <source>
        <dbReference type="Proteomes" id="UP000030661"/>
    </source>
</evidence>
<keyword evidence="8 9" id="KW-0100">Branched-chain amino acid biosynthesis</keyword>
<dbReference type="InterPro" id="IPR014359">
    <property type="entry name" value="KARI_prok"/>
</dbReference>
<evidence type="ECO:0000256" key="8">
    <source>
        <dbReference type="ARBA" id="ARBA00023304"/>
    </source>
</evidence>
<dbReference type="PROSITE" id="PS51851">
    <property type="entry name" value="KARI_C"/>
    <property type="match status" value="1"/>
</dbReference>
<evidence type="ECO:0000256" key="6">
    <source>
        <dbReference type="ARBA" id="ARBA00022842"/>
    </source>
</evidence>
<dbReference type="HOGENOM" id="CLU_033821_0_1_0"/>
<evidence type="ECO:0000256" key="5">
    <source>
        <dbReference type="ARBA" id="ARBA00022723"/>
    </source>
</evidence>
<dbReference type="GO" id="GO:0009097">
    <property type="term" value="P:isoleucine biosynthetic process"/>
    <property type="evidence" value="ECO:0007669"/>
    <property type="project" value="UniProtKB-UniRule"/>
</dbReference>
<feature type="binding site" evidence="9 10">
    <location>
        <position position="196"/>
    </location>
    <ligand>
        <name>Mg(2+)</name>
        <dbReference type="ChEBI" id="CHEBI:18420"/>
        <label>1</label>
    </ligand>
</feature>
<dbReference type="EC" id="1.1.1.86" evidence="9"/>
<dbReference type="InterPro" id="IPR000506">
    <property type="entry name" value="KARI_C"/>
</dbReference>
<keyword evidence="14" id="KW-1185">Reference proteome</keyword>
<feature type="binding site" evidence="9">
    <location>
        <begin position="26"/>
        <end position="29"/>
    </location>
    <ligand>
        <name>NADP(+)</name>
        <dbReference type="ChEBI" id="CHEBI:58349"/>
    </ligand>
</feature>
<feature type="binding site" evidence="9">
    <location>
        <position position="135"/>
    </location>
    <ligand>
        <name>NADP(+)</name>
        <dbReference type="ChEBI" id="CHEBI:58349"/>
    </ligand>
</feature>
<dbReference type="NCBIfam" id="NF009940">
    <property type="entry name" value="PRK13403.1"/>
    <property type="match status" value="1"/>
</dbReference>
<evidence type="ECO:0000256" key="1">
    <source>
        <dbReference type="ARBA" id="ARBA00004864"/>
    </source>
</evidence>
<dbReference type="HAMAP" id="MF_00435">
    <property type="entry name" value="IlvC"/>
    <property type="match status" value="1"/>
</dbReference>
<feature type="binding site" evidence="9 10">
    <location>
        <position position="253"/>
    </location>
    <ligand>
        <name>substrate</name>
    </ligand>
</feature>
<dbReference type="Proteomes" id="UP000030661">
    <property type="component" value="Unassembled WGS sequence"/>
</dbReference>
<dbReference type="Gene3D" id="3.40.50.720">
    <property type="entry name" value="NAD(P)-binding Rossmann-like Domain"/>
    <property type="match status" value="1"/>
</dbReference>
<reference evidence="13" key="1">
    <citation type="journal article" date="2015" name="PeerJ">
        <title>First genomic representation of candidate bacterial phylum KSB3 points to enhanced environmental sensing as a trigger of wastewater bulking.</title>
        <authorList>
            <person name="Sekiguchi Y."/>
            <person name="Ohashi A."/>
            <person name="Parks D.H."/>
            <person name="Yamauchi T."/>
            <person name="Tyson G.W."/>
            <person name="Hugenholtz P."/>
        </authorList>
    </citation>
    <scope>NUCLEOTIDE SEQUENCE [LARGE SCALE GENOMIC DNA]</scope>
</reference>
<dbReference type="GO" id="GO:0009099">
    <property type="term" value="P:L-valine biosynthetic process"/>
    <property type="evidence" value="ECO:0007669"/>
    <property type="project" value="UniProtKB-UniRule"/>
</dbReference>
<dbReference type="SUPFAM" id="SSF48179">
    <property type="entry name" value="6-phosphogluconate dehydrogenase C-terminal domain-like"/>
    <property type="match status" value="1"/>
</dbReference>
<dbReference type="UniPathway" id="UPA00049">
    <property type="reaction ID" value="UER00060"/>
</dbReference>
<dbReference type="EMBL" id="DF820470">
    <property type="protein sequence ID" value="GAK59321.1"/>
    <property type="molecule type" value="Genomic_DNA"/>
</dbReference>
<feature type="binding site" evidence="9 10">
    <location>
        <position position="232"/>
    </location>
    <ligand>
        <name>Mg(2+)</name>
        <dbReference type="ChEBI" id="CHEBI:18420"/>
        <label>2</label>
    </ligand>
</feature>
<comment type="function">
    <text evidence="9">Involved in the biosynthesis of branched-chain amino acids (BCAA). Catalyzes an alkyl-migration followed by a ketol-acid reduction of (S)-2-acetolactate (S2AL) to yield (R)-2,3-dihydroxy-isovalerate. In the isomerase reaction, S2AL is rearranged via a Mg-dependent methyl migration to produce 3-hydroxy-3-methyl-2-ketobutyrate (HMKB). In the reductase reaction, this 2-ketoacid undergoes a metal-dependent reduction by NADPH to yield (R)-2,3-dihydroxy-isovalerate.</text>
</comment>